<dbReference type="GO" id="GO:0000156">
    <property type="term" value="F:phosphorelay response regulator activity"/>
    <property type="evidence" value="ECO:0007669"/>
    <property type="project" value="TreeGrafter"/>
</dbReference>
<dbReference type="GO" id="GO:0000976">
    <property type="term" value="F:transcription cis-regulatory region binding"/>
    <property type="evidence" value="ECO:0007669"/>
    <property type="project" value="TreeGrafter"/>
</dbReference>
<dbReference type="GO" id="GO:0006355">
    <property type="term" value="P:regulation of DNA-templated transcription"/>
    <property type="evidence" value="ECO:0007669"/>
    <property type="project" value="InterPro"/>
</dbReference>
<evidence type="ECO:0000259" key="4">
    <source>
        <dbReference type="PROSITE" id="PS50110"/>
    </source>
</evidence>
<feature type="modified residue" description="4-aspartylphosphate" evidence="2">
    <location>
        <position position="54"/>
    </location>
</feature>
<dbReference type="Proteomes" id="UP000373449">
    <property type="component" value="Unassembled WGS sequence"/>
</dbReference>
<evidence type="ECO:0000256" key="1">
    <source>
        <dbReference type="ARBA" id="ARBA00023125"/>
    </source>
</evidence>
<dbReference type="AlphaFoldDB" id="A0A484ZGS3"/>
<dbReference type="PROSITE" id="PS51755">
    <property type="entry name" value="OMPR_PHOB"/>
    <property type="match status" value="1"/>
</dbReference>
<protein>
    <submittedName>
        <fullName evidence="6">TorCAD operon transcriptional regulatory protein torR</fullName>
    </submittedName>
</protein>
<dbReference type="Pfam" id="PF00486">
    <property type="entry name" value="Trans_reg_C"/>
    <property type="match status" value="1"/>
</dbReference>
<name>A0A484ZGS3_9GAMM</name>
<evidence type="ECO:0000256" key="2">
    <source>
        <dbReference type="PROSITE-ProRule" id="PRU00169"/>
    </source>
</evidence>
<dbReference type="PANTHER" id="PTHR48111">
    <property type="entry name" value="REGULATOR OF RPOS"/>
    <property type="match status" value="1"/>
</dbReference>
<dbReference type="EMBL" id="CAADJA010000002">
    <property type="protein sequence ID" value="VFS47594.1"/>
    <property type="molecule type" value="Genomic_DNA"/>
</dbReference>
<evidence type="ECO:0000259" key="5">
    <source>
        <dbReference type="PROSITE" id="PS51755"/>
    </source>
</evidence>
<dbReference type="SUPFAM" id="SSF52172">
    <property type="entry name" value="CheY-like"/>
    <property type="match status" value="1"/>
</dbReference>
<feature type="DNA-binding region" description="OmpR/PhoB-type" evidence="3">
    <location>
        <begin position="137"/>
        <end position="249"/>
    </location>
</feature>
<dbReference type="InterPro" id="IPR039420">
    <property type="entry name" value="WalR-like"/>
</dbReference>
<dbReference type="SMART" id="SM00448">
    <property type="entry name" value="REC"/>
    <property type="match status" value="1"/>
</dbReference>
<feature type="domain" description="OmpR/PhoB-type" evidence="5">
    <location>
        <begin position="137"/>
        <end position="249"/>
    </location>
</feature>
<dbReference type="CDD" id="cd00383">
    <property type="entry name" value="trans_reg_C"/>
    <property type="match status" value="1"/>
</dbReference>
<dbReference type="Pfam" id="PF00072">
    <property type="entry name" value="Response_reg"/>
    <property type="match status" value="1"/>
</dbReference>
<proteinExistence type="predicted"/>
<gene>
    <name evidence="6" type="primary">torR</name>
    <name evidence="6" type="ORF">NCTC12282_02532</name>
</gene>
<dbReference type="GO" id="GO:0032993">
    <property type="term" value="C:protein-DNA complex"/>
    <property type="evidence" value="ECO:0007669"/>
    <property type="project" value="TreeGrafter"/>
</dbReference>
<dbReference type="PANTHER" id="PTHR48111:SF58">
    <property type="entry name" value="TORCAD OPERON TRANSCRIPTIONAL REGULATORY PROTEIN TORR"/>
    <property type="match status" value="1"/>
</dbReference>
<dbReference type="InterPro" id="IPR001867">
    <property type="entry name" value="OmpR/PhoB-type_DNA-bd"/>
</dbReference>
<dbReference type="GO" id="GO:0005829">
    <property type="term" value="C:cytosol"/>
    <property type="evidence" value="ECO:0007669"/>
    <property type="project" value="TreeGrafter"/>
</dbReference>
<dbReference type="InterPro" id="IPR011006">
    <property type="entry name" value="CheY-like_superfamily"/>
</dbReference>
<dbReference type="SMART" id="SM00862">
    <property type="entry name" value="Trans_reg_C"/>
    <property type="match status" value="1"/>
</dbReference>
<dbReference type="Gene3D" id="3.40.50.2300">
    <property type="match status" value="1"/>
</dbReference>
<evidence type="ECO:0000313" key="6">
    <source>
        <dbReference type="EMBL" id="VFS47594.1"/>
    </source>
</evidence>
<dbReference type="InterPro" id="IPR001789">
    <property type="entry name" value="Sig_transdc_resp-reg_receiver"/>
</dbReference>
<organism evidence="6 7">
    <name type="scientific">Budvicia aquatica</name>
    <dbReference type="NCBI Taxonomy" id="82979"/>
    <lineage>
        <taxon>Bacteria</taxon>
        <taxon>Pseudomonadati</taxon>
        <taxon>Pseudomonadota</taxon>
        <taxon>Gammaproteobacteria</taxon>
        <taxon>Enterobacterales</taxon>
        <taxon>Budviciaceae</taxon>
        <taxon>Budvicia</taxon>
    </lineage>
</organism>
<evidence type="ECO:0000256" key="3">
    <source>
        <dbReference type="PROSITE-ProRule" id="PRU01091"/>
    </source>
</evidence>
<dbReference type="PROSITE" id="PS50110">
    <property type="entry name" value="RESPONSE_REGULATORY"/>
    <property type="match status" value="1"/>
</dbReference>
<dbReference type="Gene3D" id="1.10.10.10">
    <property type="entry name" value="Winged helix-like DNA-binding domain superfamily/Winged helix DNA-binding domain"/>
    <property type="match status" value="1"/>
</dbReference>
<keyword evidence="1 3" id="KW-0238">DNA-binding</keyword>
<accession>A0A484ZGS3</accession>
<dbReference type="Gene3D" id="6.10.250.690">
    <property type="match status" value="1"/>
</dbReference>
<feature type="domain" description="Response regulatory" evidence="4">
    <location>
        <begin position="5"/>
        <end position="118"/>
    </location>
</feature>
<dbReference type="NCBIfam" id="NF008034">
    <property type="entry name" value="PRK10766.1"/>
    <property type="match status" value="1"/>
</dbReference>
<keyword evidence="2" id="KW-0597">Phosphoprotein</keyword>
<evidence type="ECO:0000313" key="7">
    <source>
        <dbReference type="Proteomes" id="UP000373449"/>
    </source>
</evidence>
<reference evidence="6 7" key="1">
    <citation type="submission" date="2019-03" db="EMBL/GenBank/DDBJ databases">
        <authorList>
            <consortium name="Pathogen Informatics"/>
        </authorList>
    </citation>
    <scope>NUCLEOTIDE SEQUENCE [LARGE SCALE GENOMIC DNA]</scope>
    <source>
        <strain evidence="6 7">NCTC12282</strain>
    </source>
</reference>
<dbReference type="InterPro" id="IPR036388">
    <property type="entry name" value="WH-like_DNA-bd_sf"/>
</dbReference>
<sequence>MRKWHVAVVEDDEITRSRIIAYFHQEGYQVSEAANAVQLREILALQRVDLILLDINLPDENGLLLTRQLRERSDIGIILVTGRTDSVDRIVGLEMGADDYVTKPVELRELAVRVKNLLWRISLVEKAEQNACLPDNDRIIHFENYRLDIPKRKLWQGDNLIKLTRSEFELLLAFSRYPQQVLSRERLLSMISHRNDSPDERTIDVLIRRLRNKLHAELLHRFIAKVTYSVPMWSKPHTPGGSHREIATS</sequence>